<evidence type="ECO:0000256" key="3">
    <source>
        <dbReference type="SAM" id="Phobius"/>
    </source>
</evidence>
<dbReference type="Proteomes" id="UP000659654">
    <property type="component" value="Unassembled WGS sequence"/>
</dbReference>
<dbReference type="eggNOG" id="KOG1208">
    <property type="taxonomic scope" value="Eukaryota"/>
</dbReference>
<evidence type="ECO:0000313" key="7">
    <source>
        <dbReference type="Proteomes" id="UP000659654"/>
    </source>
</evidence>
<evidence type="ECO:0000313" key="4">
    <source>
        <dbReference type="EMBL" id="CAD5234124.1"/>
    </source>
</evidence>
<keyword evidence="2" id="KW-0560">Oxidoreductase</keyword>
<name>A0A1I7SLQ8_BURXY</name>
<dbReference type="EMBL" id="CAJFCV020000006">
    <property type="protein sequence ID" value="CAG9129705.1"/>
    <property type="molecule type" value="Genomic_DNA"/>
</dbReference>
<keyword evidence="3" id="KW-0472">Membrane</keyword>
<dbReference type="SMR" id="A0A1I7SLQ8"/>
<dbReference type="InterPro" id="IPR002347">
    <property type="entry name" value="SDR_fam"/>
</dbReference>
<keyword evidence="3" id="KW-1133">Transmembrane helix</keyword>
<dbReference type="PANTHER" id="PTHR24320">
    <property type="entry name" value="RETINOL DEHYDROGENASE"/>
    <property type="match status" value="1"/>
</dbReference>
<dbReference type="AlphaFoldDB" id="A0A1I7SLQ8"/>
<dbReference type="WBParaSite" id="BXY_1399100.1">
    <property type="protein sequence ID" value="BXY_1399100.1"/>
    <property type="gene ID" value="BXY_1399100"/>
</dbReference>
<keyword evidence="7" id="KW-1185">Reference proteome</keyword>
<proteinExistence type="inferred from homology"/>
<evidence type="ECO:0000313" key="8">
    <source>
        <dbReference type="WBParaSite" id="BXY_1399100.1"/>
    </source>
</evidence>
<dbReference type="Pfam" id="PF00106">
    <property type="entry name" value="adh_short"/>
    <property type="match status" value="1"/>
</dbReference>
<dbReference type="OrthoDB" id="191139at2759"/>
<reference evidence="5" key="2">
    <citation type="submission" date="2020-08" db="EMBL/GenBank/DDBJ databases">
        <authorList>
            <person name="Kikuchi T."/>
        </authorList>
    </citation>
    <scope>NUCLEOTIDE SEQUENCE</scope>
    <source>
        <strain evidence="4">Ka4C1</strain>
    </source>
</reference>
<dbReference type="EMBL" id="CAJFDI010000006">
    <property type="protein sequence ID" value="CAD5234124.1"/>
    <property type="molecule type" value="Genomic_DNA"/>
</dbReference>
<sequence length="331" mass="36982">MEKTKKEYWTILVIVLTYILAVYCCLVELLLDLFCDSSASEKFRRWKEKTHSSGAEGSSQKYALITGADGTIGVYVTEYLVSLGYEVIVLGLRKPTIPSLKDNSQLCFIQCDLLHDESLNKAIAVLQSKNLSKIDLVAFVAGTMLHAPLDTKDSIDPHYAINLLAHAKIMEKARSLLEKSESPGAVFVSSSTSRLGDVSDIVVDNDHAFRDYINGYKSYADSKLAVNLYCKAFSRELQNENSKVKLISVHPGVVPGGLYRSVFPPIKMFINKFLPFILRTPQRAAAEILEAIYNDKFNSGDYVEYNRSAGFMNYSDSQLASLMKNIRREIG</sequence>
<accession>A0A1I7SLQ8</accession>
<dbReference type="InterPro" id="IPR036291">
    <property type="entry name" value="NAD(P)-bd_dom_sf"/>
</dbReference>
<gene>
    <name evidence="4" type="ORF">BXYJ_LOCUS14215</name>
</gene>
<evidence type="ECO:0000256" key="1">
    <source>
        <dbReference type="ARBA" id="ARBA00006484"/>
    </source>
</evidence>
<dbReference type="PANTHER" id="PTHR24320:SF264">
    <property type="entry name" value="DEHYDROGENASE_REDUCTASE SDR FAMILY MEMBER ON CHROMOSOME X"/>
    <property type="match status" value="1"/>
</dbReference>
<dbReference type="GO" id="GO:0016491">
    <property type="term" value="F:oxidoreductase activity"/>
    <property type="evidence" value="ECO:0007669"/>
    <property type="project" value="UniProtKB-KW"/>
</dbReference>
<evidence type="ECO:0000313" key="5">
    <source>
        <dbReference type="EMBL" id="CAG9129705.1"/>
    </source>
</evidence>
<reference evidence="8" key="1">
    <citation type="submission" date="2016-11" db="UniProtKB">
        <authorList>
            <consortium name="WormBaseParasite"/>
        </authorList>
    </citation>
    <scope>IDENTIFICATION</scope>
</reference>
<protein>
    <submittedName>
        <fullName evidence="4">(pine wood nematode) hypothetical protein</fullName>
    </submittedName>
</protein>
<comment type="similarity">
    <text evidence="1">Belongs to the short-chain dehydrogenases/reductases (SDR) family.</text>
</comment>
<keyword evidence="3" id="KW-0812">Transmembrane</keyword>
<feature type="transmembrane region" description="Helical" evidence="3">
    <location>
        <begin position="12"/>
        <end position="34"/>
    </location>
</feature>
<evidence type="ECO:0000256" key="2">
    <source>
        <dbReference type="ARBA" id="ARBA00023002"/>
    </source>
</evidence>
<dbReference type="Gene3D" id="3.40.50.720">
    <property type="entry name" value="NAD(P)-binding Rossmann-like Domain"/>
    <property type="match status" value="1"/>
</dbReference>
<dbReference type="Proteomes" id="UP000095284">
    <property type="component" value="Unplaced"/>
</dbReference>
<organism evidence="6 8">
    <name type="scientific">Bursaphelenchus xylophilus</name>
    <name type="common">Pinewood nematode worm</name>
    <name type="synonym">Aphelenchoides xylophilus</name>
    <dbReference type="NCBI Taxonomy" id="6326"/>
    <lineage>
        <taxon>Eukaryota</taxon>
        <taxon>Metazoa</taxon>
        <taxon>Ecdysozoa</taxon>
        <taxon>Nematoda</taxon>
        <taxon>Chromadorea</taxon>
        <taxon>Rhabditida</taxon>
        <taxon>Tylenchina</taxon>
        <taxon>Tylenchomorpha</taxon>
        <taxon>Aphelenchoidea</taxon>
        <taxon>Aphelenchoididae</taxon>
        <taxon>Bursaphelenchus</taxon>
    </lineage>
</organism>
<dbReference type="Proteomes" id="UP000582659">
    <property type="component" value="Unassembled WGS sequence"/>
</dbReference>
<dbReference type="PRINTS" id="PR00081">
    <property type="entry name" value="GDHRDH"/>
</dbReference>
<evidence type="ECO:0000313" key="6">
    <source>
        <dbReference type="Proteomes" id="UP000095284"/>
    </source>
</evidence>
<dbReference type="SUPFAM" id="SSF51735">
    <property type="entry name" value="NAD(P)-binding Rossmann-fold domains"/>
    <property type="match status" value="1"/>
</dbReference>